<comment type="caution">
    <text evidence="10">The sequence shown here is derived from an EMBL/GenBank/DDBJ whole genome shotgun (WGS) entry which is preliminary data.</text>
</comment>
<dbReference type="RefSeq" id="WP_124946124.1">
    <property type="nucleotide sequence ID" value="NZ_BHVT01000026.1"/>
</dbReference>
<feature type="region of interest" description="Disordered" evidence="8">
    <location>
        <begin position="1"/>
        <end position="27"/>
    </location>
</feature>
<dbReference type="Pfam" id="PF00717">
    <property type="entry name" value="Peptidase_S24"/>
    <property type="match status" value="1"/>
</dbReference>
<dbReference type="CDD" id="cd06529">
    <property type="entry name" value="S24_LexA-like"/>
    <property type="match status" value="1"/>
</dbReference>
<dbReference type="GO" id="GO:0006281">
    <property type="term" value="P:DNA repair"/>
    <property type="evidence" value="ECO:0007669"/>
    <property type="project" value="UniProtKB-KW"/>
</dbReference>
<evidence type="ECO:0000256" key="4">
    <source>
        <dbReference type="ARBA" id="ARBA00022813"/>
    </source>
</evidence>
<dbReference type="Proteomes" id="UP000295367">
    <property type="component" value="Unassembled WGS sequence"/>
</dbReference>
<dbReference type="PANTHER" id="PTHR33516">
    <property type="entry name" value="LEXA REPRESSOR"/>
    <property type="match status" value="1"/>
</dbReference>
<dbReference type="AlphaFoldDB" id="A0A4R3XTG2"/>
<evidence type="ECO:0000256" key="5">
    <source>
        <dbReference type="ARBA" id="ARBA00023204"/>
    </source>
</evidence>
<dbReference type="PRINTS" id="PR00726">
    <property type="entry name" value="LEXASERPTASE"/>
</dbReference>
<dbReference type="InterPro" id="IPR015927">
    <property type="entry name" value="Peptidase_S24_S26A/B/C"/>
</dbReference>
<evidence type="ECO:0000313" key="11">
    <source>
        <dbReference type="Proteomes" id="UP000295367"/>
    </source>
</evidence>
<keyword evidence="6" id="KW-0742">SOS response</keyword>
<sequence length="198" mass="21477">MTKNHGGKRPGAGRKSGSGQFGEPTVPLRIPVSQKDRILRLLAIPEQPTLTITQGWPSGAGIFFPSIGAPHLPLPQFGHRISAGFPSPADDYIEDRLDLNEYLIHHKEATFFLRVKGHSMTGAGIHDGDMLIVDRSLNADDGKIVIAALEGELTVKRLSLKSGRIALIAENPDYPPIVLKDGQEITIWGVVTSVIHKV</sequence>
<keyword evidence="3 7" id="KW-0378">Hydrolase</keyword>
<reference evidence="10 11" key="1">
    <citation type="submission" date="2019-03" db="EMBL/GenBank/DDBJ databases">
        <title>Genomic Encyclopedia of Type Strains, Phase IV (KMG-IV): sequencing the most valuable type-strain genomes for metagenomic binning, comparative biology and taxonomic classification.</title>
        <authorList>
            <person name="Goeker M."/>
        </authorList>
    </citation>
    <scope>NUCLEOTIDE SEQUENCE [LARGE SCALE GENOMIC DNA]</scope>
    <source>
        <strain evidence="10 11">DSM 100309</strain>
    </source>
</reference>
<dbReference type="InterPro" id="IPR039418">
    <property type="entry name" value="LexA-like"/>
</dbReference>
<keyword evidence="4 7" id="KW-0068">Autocatalytic cleavage</keyword>
<dbReference type="GO" id="GO:0009432">
    <property type="term" value="P:SOS response"/>
    <property type="evidence" value="ECO:0007669"/>
    <property type="project" value="UniProtKB-KW"/>
</dbReference>
<name>A0A4R3XTG2_9PROT</name>
<gene>
    <name evidence="10" type="ORF">EDC63_1323</name>
</gene>
<evidence type="ECO:0000256" key="6">
    <source>
        <dbReference type="ARBA" id="ARBA00023236"/>
    </source>
</evidence>
<evidence type="ECO:0000256" key="2">
    <source>
        <dbReference type="ARBA" id="ARBA00022763"/>
    </source>
</evidence>
<comment type="similarity">
    <text evidence="1 7">Belongs to the peptidase S24 family.</text>
</comment>
<dbReference type="InterPro" id="IPR036286">
    <property type="entry name" value="LexA/Signal_pep-like_sf"/>
</dbReference>
<dbReference type="Gene3D" id="2.10.109.10">
    <property type="entry name" value="Umud Fragment, subunit A"/>
    <property type="match status" value="1"/>
</dbReference>
<keyword evidence="11" id="KW-1185">Reference proteome</keyword>
<evidence type="ECO:0000256" key="7">
    <source>
        <dbReference type="RuleBase" id="RU003991"/>
    </source>
</evidence>
<dbReference type="GO" id="GO:0016787">
    <property type="term" value="F:hydrolase activity"/>
    <property type="evidence" value="ECO:0007669"/>
    <property type="project" value="UniProtKB-KW"/>
</dbReference>
<dbReference type="GO" id="GO:0003677">
    <property type="term" value="F:DNA binding"/>
    <property type="evidence" value="ECO:0007669"/>
    <property type="project" value="InterPro"/>
</dbReference>
<dbReference type="EMBL" id="SMCO01000032">
    <property type="protein sequence ID" value="TCV79958.1"/>
    <property type="molecule type" value="Genomic_DNA"/>
</dbReference>
<dbReference type="InterPro" id="IPR006197">
    <property type="entry name" value="Peptidase_S24_LexA"/>
</dbReference>
<feature type="domain" description="Peptidase S24/S26A/S26B/S26C" evidence="9">
    <location>
        <begin position="79"/>
        <end position="191"/>
    </location>
</feature>
<protein>
    <submittedName>
        <fullName evidence="10">DNA polymerase V</fullName>
    </submittedName>
</protein>
<keyword evidence="5" id="KW-0234">DNA repair</keyword>
<dbReference type="NCBIfam" id="NF007621">
    <property type="entry name" value="PRK10276.1"/>
    <property type="match status" value="1"/>
</dbReference>
<evidence type="ECO:0000313" key="10">
    <source>
        <dbReference type="EMBL" id="TCV79958.1"/>
    </source>
</evidence>
<keyword evidence="2" id="KW-0227">DNA damage</keyword>
<evidence type="ECO:0000256" key="3">
    <source>
        <dbReference type="ARBA" id="ARBA00022801"/>
    </source>
</evidence>
<dbReference type="OrthoDB" id="9802364at2"/>
<organism evidence="10 11">
    <name type="scientific">Sulfurirhabdus autotrophica</name>
    <dbReference type="NCBI Taxonomy" id="1706046"/>
    <lineage>
        <taxon>Bacteria</taxon>
        <taxon>Pseudomonadati</taxon>
        <taxon>Pseudomonadota</taxon>
        <taxon>Betaproteobacteria</taxon>
        <taxon>Nitrosomonadales</taxon>
        <taxon>Sulfuricellaceae</taxon>
        <taxon>Sulfurirhabdus</taxon>
    </lineage>
</organism>
<evidence type="ECO:0000259" key="9">
    <source>
        <dbReference type="Pfam" id="PF00717"/>
    </source>
</evidence>
<accession>A0A4R3XTG2</accession>
<dbReference type="PANTHER" id="PTHR33516:SF2">
    <property type="entry name" value="LEXA REPRESSOR-RELATED"/>
    <property type="match status" value="1"/>
</dbReference>
<proteinExistence type="inferred from homology"/>
<dbReference type="GO" id="GO:0006355">
    <property type="term" value="P:regulation of DNA-templated transcription"/>
    <property type="evidence" value="ECO:0007669"/>
    <property type="project" value="InterPro"/>
</dbReference>
<feature type="compositionally biased region" description="Basic residues" evidence="8">
    <location>
        <begin position="1"/>
        <end position="12"/>
    </location>
</feature>
<evidence type="ECO:0000256" key="1">
    <source>
        <dbReference type="ARBA" id="ARBA00007484"/>
    </source>
</evidence>
<dbReference type="SUPFAM" id="SSF51306">
    <property type="entry name" value="LexA/Signal peptidase"/>
    <property type="match status" value="1"/>
</dbReference>
<evidence type="ECO:0000256" key="8">
    <source>
        <dbReference type="SAM" id="MobiDB-lite"/>
    </source>
</evidence>
<dbReference type="InterPro" id="IPR050077">
    <property type="entry name" value="LexA_repressor"/>
</dbReference>